<evidence type="ECO:0000256" key="6">
    <source>
        <dbReference type="ARBA" id="ARBA00046062"/>
    </source>
</evidence>
<evidence type="ECO:0000256" key="2">
    <source>
        <dbReference type="ARBA" id="ARBA00023230"/>
    </source>
</evidence>
<dbReference type="SUPFAM" id="SSF52833">
    <property type="entry name" value="Thioredoxin-like"/>
    <property type="match status" value="1"/>
</dbReference>
<dbReference type="Proteomes" id="UP001152320">
    <property type="component" value="Chromosome 9"/>
</dbReference>
<feature type="region of interest" description="Disordered" evidence="7">
    <location>
        <begin position="251"/>
        <end position="279"/>
    </location>
</feature>
<dbReference type="PANTHER" id="PTHR46424:SF1">
    <property type="entry name" value="UBX DOMAIN-CONTAINING PROTEIN 4"/>
    <property type="match status" value="1"/>
</dbReference>
<dbReference type="GO" id="GO:0006986">
    <property type="term" value="P:response to unfolded protein"/>
    <property type="evidence" value="ECO:0007669"/>
    <property type="project" value="UniProtKB-KW"/>
</dbReference>
<feature type="domain" description="UBX" evidence="8">
    <location>
        <begin position="280"/>
        <end position="358"/>
    </location>
</feature>
<dbReference type="InterPro" id="IPR029071">
    <property type="entry name" value="Ubiquitin-like_domsf"/>
</dbReference>
<comment type="caution">
    <text evidence="9">The sequence shown here is derived from an EMBL/GenBank/DDBJ whole genome shotgun (WGS) entry which is preliminary data.</text>
</comment>
<feature type="compositionally biased region" description="Basic and acidic residues" evidence="7">
    <location>
        <begin position="251"/>
        <end position="277"/>
    </location>
</feature>
<sequence>MDWFNGDVSVGITEAKKRNTLFVVYIRDDSEESKKMDKTWASSEVAEICKKRGLVVMRFQKDSSECKMFSQYYPVLVVPSVSFISGQTGVLVEATAGHVDVAPFLDRIEAAAKAAEGSSTGNSENTKVGETSSQAPTAQTESAPAPTPAPATAAAPTESVQERAARLRKKMEEVHAKKEAQKKETERQKEIERRKVGQAVQKAQQTRAEQEAKQLAYEIKKEKMEDKMAKQKIREQIARDRAEKDAKFAAAKAEKERMMNEKKEAELETKRAEEEAKTAANREIARIQFRMPDGTKILHQFPSSATLREAHQFMAEQIGDTLKEFNMATAFPRKQFGASDMDSTLLSLQLAPSAAIVILPGSGGGRSSSSTAVSSGDSFISMLLAPLVFLWNLFYTFLFGTRVEDPPPREATSSSSVGESSQAHAYQSMGARPKSSYARRRTPASSDSGSISRQEGNIHRLNRDDDNDDENNTWNGNSTQQM</sequence>
<evidence type="ECO:0000313" key="9">
    <source>
        <dbReference type="EMBL" id="KAJ8036043.1"/>
    </source>
</evidence>
<dbReference type="InterPro" id="IPR001012">
    <property type="entry name" value="UBX_dom"/>
</dbReference>
<feature type="region of interest" description="Disordered" evidence="7">
    <location>
        <begin position="115"/>
        <end position="198"/>
    </location>
</feature>
<dbReference type="SUPFAM" id="SSF54236">
    <property type="entry name" value="Ubiquitin-like"/>
    <property type="match status" value="1"/>
</dbReference>
<dbReference type="AlphaFoldDB" id="A0A9Q1H808"/>
<dbReference type="Pfam" id="PF23187">
    <property type="entry name" value="UBX7_N"/>
    <property type="match status" value="1"/>
</dbReference>
<evidence type="ECO:0000256" key="5">
    <source>
        <dbReference type="ARBA" id="ARBA00041575"/>
    </source>
</evidence>
<dbReference type="Pfam" id="PF00789">
    <property type="entry name" value="UBX"/>
    <property type="match status" value="1"/>
</dbReference>
<protein>
    <recommendedName>
        <fullName evidence="4">UBX domain-containing protein 4</fullName>
    </recommendedName>
    <alternativeName>
        <fullName evidence="5">UBX domain-containing protein 2</fullName>
    </alternativeName>
</protein>
<evidence type="ECO:0000256" key="1">
    <source>
        <dbReference type="ARBA" id="ARBA00004406"/>
    </source>
</evidence>
<accession>A0A9Q1H808</accession>
<evidence type="ECO:0000256" key="4">
    <source>
        <dbReference type="ARBA" id="ARBA00040925"/>
    </source>
</evidence>
<feature type="compositionally biased region" description="Low complexity" evidence="7">
    <location>
        <begin position="134"/>
        <end position="159"/>
    </location>
</feature>
<feature type="compositionally biased region" description="Basic and acidic residues" evidence="7">
    <location>
        <begin position="160"/>
        <end position="195"/>
    </location>
</feature>
<dbReference type="CDD" id="cd16117">
    <property type="entry name" value="UBX_UBXN4"/>
    <property type="match status" value="1"/>
</dbReference>
<dbReference type="OrthoDB" id="2445133at2759"/>
<comment type="subcellular location">
    <subcellularLocation>
        <location evidence="1">Endoplasmic reticulum membrane</location>
        <topology evidence="1">Peripheral membrane protein</topology>
    </subcellularLocation>
</comment>
<keyword evidence="10" id="KW-1185">Reference proteome</keyword>
<feature type="compositionally biased region" description="Low complexity" evidence="7">
    <location>
        <begin position="472"/>
        <end position="482"/>
    </location>
</feature>
<feature type="compositionally biased region" description="Polar residues" evidence="7">
    <location>
        <begin position="117"/>
        <end position="133"/>
    </location>
</feature>
<dbReference type="Gene3D" id="3.10.20.90">
    <property type="entry name" value="Phosphatidylinositol 3-kinase Catalytic Subunit, Chain A, domain 1"/>
    <property type="match status" value="1"/>
</dbReference>
<comment type="function">
    <text evidence="6">Involved in endoplasmic reticulum-associated protein degradation (ERAD). Acts as a platform to recruit both UBQLN1 and VCP to the ER during ERAD.</text>
</comment>
<evidence type="ECO:0000256" key="7">
    <source>
        <dbReference type="SAM" id="MobiDB-lite"/>
    </source>
</evidence>
<comment type="subunit">
    <text evidence="3">Directly interacts with VCP. Interacts with UBQLN1. Forms a complex with VCP and UBQLN1.</text>
</comment>
<dbReference type="Gene3D" id="3.40.30.10">
    <property type="entry name" value="Glutaredoxin"/>
    <property type="match status" value="1"/>
</dbReference>
<dbReference type="SMART" id="SM00166">
    <property type="entry name" value="UBX"/>
    <property type="match status" value="1"/>
</dbReference>
<feature type="compositionally biased region" description="Polar residues" evidence="7">
    <location>
        <begin position="443"/>
        <end position="455"/>
    </location>
</feature>
<evidence type="ECO:0000313" key="10">
    <source>
        <dbReference type="Proteomes" id="UP001152320"/>
    </source>
</evidence>
<feature type="region of interest" description="Disordered" evidence="7">
    <location>
        <begin position="406"/>
        <end position="482"/>
    </location>
</feature>
<name>A0A9Q1H808_HOLLE</name>
<dbReference type="PROSITE" id="PS50033">
    <property type="entry name" value="UBX"/>
    <property type="match status" value="1"/>
</dbReference>
<dbReference type="GO" id="GO:0005789">
    <property type="term" value="C:endoplasmic reticulum membrane"/>
    <property type="evidence" value="ECO:0007669"/>
    <property type="project" value="UniProtKB-SubCell"/>
</dbReference>
<dbReference type="EMBL" id="JAIZAY010000009">
    <property type="protein sequence ID" value="KAJ8036043.1"/>
    <property type="molecule type" value="Genomic_DNA"/>
</dbReference>
<evidence type="ECO:0000259" key="8">
    <source>
        <dbReference type="PROSITE" id="PS50033"/>
    </source>
</evidence>
<dbReference type="GO" id="GO:0036503">
    <property type="term" value="P:ERAD pathway"/>
    <property type="evidence" value="ECO:0007669"/>
    <property type="project" value="TreeGrafter"/>
</dbReference>
<reference evidence="9" key="1">
    <citation type="submission" date="2021-10" db="EMBL/GenBank/DDBJ databases">
        <title>Tropical sea cucumber genome reveals ecological adaptation and Cuvierian tubules defense mechanism.</title>
        <authorList>
            <person name="Chen T."/>
        </authorList>
    </citation>
    <scope>NUCLEOTIDE SEQUENCE</scope>
    <source>
        <strain evidence="9">Nanhai2018</strain>
        <tissue evidence="9">Muscle</tissue>
    </source>
</reference>
<organism evidence="9 10">
    <name type="scientific">Holothuria leucospilota</name>
    <name type="common">Black long sea cucumber</name>
    <name type="synonym">Mertensiothuria leucospilota</name>
    <dbReference type="NCBI Taxonomy" id="206669"/>
    <lineage>
        <taxon>Eukaryota</taxon>
        <taxon>Metazoa</taxon>
        <taxon>Echinodermata</taxon>
        <taxon>Eleutherozoa</taxon>
        <taxon>Echinozoa</taxon>
        <taxon>Holothuroidea</taxon>
        <taxon>Aspidochirotacea</taxon>
        <taxon>Aspidochirotida</taxon>
        <taxon>Holothuriidae</taxon>
        <taxon>Holothuria</taxon>
    </lineage>
</organism>
<gene>
    <name evidence="9" type="ORF">HOLleu_19904</name>
</gene>
<dbReference type="PANTHER" id="PTHR46424">
    <property type="entry name" value="UBX DOMAIN-CONTAINING PROTEIN 4"/>
    <property type="match status" value="1"/>
</dbReference>
<proteinExistence type="predicted"/>
<evidence type="ECO:0000256" key="3">
    <source>
        <dbReference type="ARBA" id="ARBA00038812"/>
    </source>
</evidence>
<keyword evidence="2" id="KW-0834">Unfolded protein response</keyword>
<dbReference type="InterPro" id="IPR036249">
    <property type="entry name" value="Thioredoxin-like_sf"/>
</dbReference>